<accession>A0A9N8YVC3</accession>
<keyword evidence="2" id="KW-1185">Reference proteome</keyword>
<reference evidence="1" key="1">
    <citation type="submission" date="2021-06" db="EMBL/GenBank/DDBJ databases">
        <authorList>
            <person name="Kallberg Y."/>
            <person name="Tangrot J."/>
            <person name="Rosling A."/>
        </authorList>
    </citation>
    <scope>NUCLEOTIDE SEQUENCE</scope>
    <source>
        <strain evidence="1">FL966</strain>
    </source>
</reference>
<dbReference type="AlphaFoldDB" id="A0A9N8YVC3"/>
<comment type="caution">
    <text evidence="1">The sequence shown here is derived from an EMBL/GenBank/DDBJ whole genome shotgun (WGS) entry which is preliminary data.</text>
</comment>
<proteinExistence type="predicted"/>
<gene>
    <name evidence="1" type="ORF">CPELLU_LOCUS117</name>
</gene>
<name>A0A9N8YVC3_9GLOM</name>
<protein>
    <submittedName>
        <fullName evidence="1">8215_t:CDS:1</fullName>
    </submittedName>
</protein>
<dbReference type="Proteomes" id="UP000789759">
    <property type="component" value="Unassembled WGS sequence"/>
</dbReference>
<evidence type="ECO:0000313" key="1">
    <source>
        <dbReference type="EMBL" id="CAG8450498.1"/>
    </source>
</evidence>
<dbReference type="EMBL" id="CAJVQA010000023">
    <property type="protein sequence ID" value="CAG8450498.1"/>
    <property type="molecule type" value="Genomic_DNA"/>
</dbReference>
<organism evidence="1 2">
    <name type="scientific">Cetraspora pellucida</name>
    <dbReference type="NCBI Taxonomy" id="1433469"/>
    <lineage>
        <taxon>Eukaryota</taxon>
        <taxon>Fungi</taxon>
        <taxon>Fungi incertae sedis</taxon>
        <taxon>Mucoromycota</taxon>
        <taxon>Glomeromycotina</taxon>
        <taxon>Glomeromycetes</taxon>
        <taxon>Diversisporales</taxon>
        <taxon>Gigasporaceae</taxon>
        <taxon>Cetraspora</taxon>
    </lineage>
</organism>
<evidence type="ECO:0000313" key="2">
    <source>
        <dbReference type="Proteomes" id="UP000789759"/>
    </source>
</evidence>
<sequence length="63" mass="7697">MTLFQLVYFQKKNGFTLHYFVDLTEDCNFKLIDDIMFIVIEEAHFYQKQNNQLKILVFDLIKM</sequence>